<keyword evidence="5" id="KW-0158">Chromosome</keyword>
<comment type="caution">
    <text evidence="9">The sequence shown here is derived from an EMBL/GenBank/DDBJ whole genome shotgun (WGS) entry which is preliminary data.</text>
</comment>
<keyword evidence="10" id="KW-1185">Reference proteome</keyword>
<sequence>MRRKIDDVVMENNSESESSRSGSSGALSRPAGVRESRKQFNLAAVRKAPDFAAGGDNGENLDPLLDLEVLLRQTWNICGVSTLFNFQCENEVVLKQYAKKLREQVACMLSQEDVSYEAKVSVLELERPNSDDHPIIKINVTAKVATKGDRETMVYSGYLISWGNENVENSFTDNATKLPLLLCRGTPNTMKAVHATLSRLFDCIIVTLPANSEDLAWLLPIIISPGCGQDSAKDADEASLEYRIPNLPTSESITIKFQIKNLQNLLKSFLSDEDKINAHEVHKFHEIIQHQILEVSSLQLGLCILHRISLPCVTISGSKMKVTNVQAMNAVLTYLNEKAMDALHCHVAQLSICK</sequence>
<dbReference type="PANTHER" id="PTHR31740">
    <property type="entry name" value="CENTROMERE PROTEIN L"/>
    <property type="match status" value="1"/>
</dbReference>
<keyword evidence="7" id="KW-0137">Centromere</keyword>
<evidence type="ECO:0000256" key="5">
    <source>
        <dbReference type="ARBA" id="ARBA00022454"/>
    </source>
</evidence>
<dbReference type="GO" id="GO:0005634">
    <property type="term" value="C:nucleus"/>
    <property type="evidence" value="ECO:0007669"/>
    <property type="project" value="UniProtKB-SubCell"/>
</dbReference>
<name>A0ABD2XBD7_9HYME</name>
<reference evidence="9 10" key="1">
    <citation type="journal article" date="2024" name="bioRxiv">
        <title>A reference genome for Trichogramma kaykai: A tiny desert-dwelling parasitoid wasp with competing sex-ratio distorters.</title>
        <authorList>
            <person name="Culotta J."/>
            <person name="Lindsey A.R."/>
        </authorList>
    </citation>
    <scope>NUCLEOTIDE SEQUENCE [LARGE SCALE GENOMIC DNA]</scope>
    <source>
        <strain evidence="9 10">KSX58</strain>
    </source>
</reference>
<dbReference type="PANTHER" id="PTHR31740:SF2">
    <property type="entry name" value="CENTROMERE PROTEIN L"/>
    <property type="match status" value="1"/>
</dbReference>
<protein>
    <recommendedName>
        <fullName evidence="4">Centromere protein L</fullName>
    </recommendedName>
</protein>
<evidence type="ECO:0000256" key="2">
    <source>
        <dbReference type="ARBA" id="ARBA00004584"/>
    </source>
</evidence>
<evidence type="ECO:0000256" key="8">
    <source>
        <dbReference type="SAM" id="MobiDB-lite"/>
    </source>
</evidence>
<dbReference type="AlphaFoldDB" id="A0ABD2XBD7"/>
<dbReference type="GO" id="GO:0000775">
    <property type="term" value="C:chromosome, centromeric region"/>
    <property type="evidence" value="ECO:0007669"/>
    <property type="project" value="UniProtKB-SubCell"/>
</dbReference>
<comment type="subcellular location">
    <subcellularLocation>
        <location evidence="2">Chromosome</location>
        <location evidence="2">Centromere</location>
    </subcellularLocation>
    <subcellularLocation>
        <location evidence="1">Nucleus</location>
    </subcellularLocation>
</comment>
<evidence type="ECO:0000256" key="6">
    <source>
        <dbReference type="ARBA" id="ARBA00023242"/>
    </source>
</evidence>
<dbReference type="Pfam" id="PF13092">
    <property type="entry name" value="CENP-L"/>
    <property type="match status" value="1"/>
</dbReference>
<evidence type="ECO:0000256" key="1">
    <source>
        <dbReference type="ARBA" id="ARBA00004123"/>
    </source>
</evidence>
<dbReference type="Proteomes" id="UP001627154">
    <property type="component" value="Unassembled WGS sequence"/>
</dbReference>
<evidence type="ECO:0000256" key="7">
    <source>
        <dbReference type="ARBA" id="ARBA00023328"/>
    </source>
</evidence>
<dbReference type="InterPro" id="IPR025204">
    <property type="entry name" value="CENP-L"/>
</dbReference>
<comment type="similarity">
    <text evidence="3">Belongs to the CENP-L/IML3 family.</text>
</comment>
<proteinExistence type="inferred from homology"/>
<dbReference type="EMBL" id="JBJJXI010000035">
    <property type="protein sequence ID" value="KAL3402395.1"/>
    <property type="molecule type" value="Genomic_DNA"/>
</dbReference>
<gene>
    <name evidence="9" type="ORF">TKK_004663</name>
</gene>
<evidence type="ECO:0000313" key="10">
    <source>
        <dbReference type="Proteomes" id="UP001627154"/>
    </source>
</evidence>
<evidence type="ECO:0000256" key="4">
    <source>
        <dbReference type="ARBA" id="ARBA00016380"/>
    </source>
</evidence>
<accession>A0ABD2XBD7</accession>
<feature type="compositionally biased region" description="Low complexity" evidence="8">
    <location>
        <begin position="15"/>
        <end position="29"/>
    </location>
</feature>
<evidence type="ECO:0000256" key="3">
    <source>
        <dbReference type="ARBA" id="ARBA00011060"/>
    </source>
</evidence>
<evidence type="ECO:0000313" key="9">
    <source>
        <dbReference type="EMBL" id="KAL3402395.1"/>
    </source>
</evidence>
<feature type="region of interest" description="Disordered" evidence="8">
    <location>
        <begin position="1"/>
        <end position="34"/>
    </location>
</feature>
<organism evidence="9 10">
    <name type="scientific">Trichogramma kaykai</name>
    <dbReference type="NCBI Taxonomy" id="54128"/>
    <lineage>
        <taxon>Eukaryota</taxon>
        <taxon>Metazoa</taxon>
        <taxon>Ecdysozoa</taxon>
        <taxon>Arthropoda</taxon>
        <taxon>Hexapoda</taxon>
        <taxon>Insecta</taxon>
        <taxon>Pterygota</taxon>
        <taxon>Neoptera</taxon>
        <taxon>Endopterygota</taxon>
        <taxon>Hymenoptera</taxon>
        <taxon>Apocrita</taxon>
        <taxon>Proctotrupomorpha</taxon>
        <taxon>Chalcidoidea</taxon>
        <taxon>Trichogrammatidae</taxon>
        <taxon>Trichogramma</taxon>
    </lineage>
</organism>
<keyword evidence="6" id="KW-0539">Nucleus</keyword>